<evidence type="ECO:0000256" key="3">
    <source>
        <dbReference type="ARBA" id="ARBA00012239"/>
    </source>
</evidence>
<dbReference type="NCBIfam" id="TIGR01977">
    <property type="entry name" value="am_tr_V_EF2568"/>
    <property type="match status" value="1"/>
</dbReference>
<comment type="cofactor">
    <cofactor evidence="1">
        <name>pyridoxal 5'-phosphate</name>
        <dbReference type="ChEBI" id="CHEBI:597326"/>
    </cofactor>
</comment>
<comment type="catalytic activity">
    <reaction evidence="5">
        <text>(sulfur carrier)-H + L-cysteine = (sulfur carrier)-SH + L-alanine</text>
        <dbReference type="Rhea" id="RHEA:43892"/>
        <dbReference type="Rhea" id="RHEA-COMP:14737"/>
        <dbReference type="Rhea" id="RHEA-COMP:14739"/>
        <dbReference type="ChEBI" id="CHEBI:29917"/>
        <dbReference type="ChEBI" id="CHEBI:35235"/>
        <dbReference type="ChEBI" id="CHEBI:57972"/>
        <dbReference type="ChEBI" id="CHEBI:64428"/>
        <dbReference type="EC" id="2.8.1.7"/>
    </reaction>
</comment>
<evidence type="ECO:0000259" key="6">
    <source>
        <dbReference type="Pfam" id="PF00266"/>
    </source>
</evidence>
<dbReference type="Gene3D" id="3.90.1150.10">
    <property type="entry name" value="Aspartate Aminotransferase, domain 1"/>
    <property type="match status" value="1"/>
</dbReference>
<dbReference type="PANTHER" id="PTHR43586">
    <property type="entry name" value="CYSTEINE DESULFURASE"/>
    <property type="match status" value="1"/>
</dbReference>
<dbReference type="OrthoDB" id="9804366at2"/>
<dbReference type="InterPro" id="IPR010969">
    <property type="entry name" value="Cys_dSase-rel_unknwn_funct"/>
</dbReference>
<comment type="similarity">
    <text evidence="2">Belongs to the class-V pyridoxal-phosphate-dependent aminotransferase family. Csd subfamily.</text>
</comment>
<organism evidence="7 8">
    <name type="scientific">Thermoclostridium stercorarium subsp. thermolacticum DSM 2910</name>
    <dbReference type="NCBI Taxonomy" id="1121336"/>
    <lineage>
        <taxon>Bacteria</taxon>
        <taxon>Bacillati</taxon>
        <taxon>Bacillota</taxon>
        <taxon>Clostridia</taxon>
        <taxon>Eubacteriales</taxon>
        <taxon>Oscillospiraceae</taxon>
        <taxon>Thermoclostridium</taxon>
    </lineage>
</organism>
<evidence type="ECO:0000256" key="1">
    <source>
        <dbReference type="ARBA" id="ARBA00001933"/>
    </source>
</evidence>
<dbReference type="SUPFAM" id="SSF53383">
    <property type="entry name" value="PLP-dependent transferases"/>
    <property type="match status" value="1"/>
</dbReference>
<dbReference type="RefSeq" id="WP_065821408.1">
    <property type="nucleotide sequence ID" value="NZ_CP014672.1"/>
</dbReference>
<evidence type="ECO:0000256" key="2">
    <source>
        <dbReference type="ARBA" id="ARBA00010447"/>
    </source>
</evidence>
<keyword evidence="4" id="KW-0663">Pyridoxal phosphate</keyword>
<dbReference type="InterPro" id="IPR015421">
    <property type="entry name" value="PyrdxlP-dep_Trfase_major"/>
</dbReference>
<dbReference type="Proteomes" id="UP000092971">
    <property type="component" value="Chromosome"/>
</dbReference>
<protein>
    <recommendedName>
        <fullName evidence="3">cysteine desulfurase</fullName>
        <ecNumber evidence="3">2.8.1.7</ecNumber>
    </recommendedName>
</protein>
<gene>
    <name evidence="7" type="ORF">CSTERTH_11390</name>
</gene>
<dbReference type="InterPro" id="IPR015422">
    <property type="entry name" value="PyrdxlP-dep_Trfase_small"/>
</dbReference>
<evidence type="ECO:0000313" key="7">
    <source>
        <dbReference type="EMBL" id="ANW99592.1"/>
    </source>
</evidence>
<dbReference type="AlphaFoldDB" id="A0A1B1YFQ2"/>
<evidence type="ECO:0000313" key="8">
    <source>
        <dbReference type="Proteomes" id="UP000092971"/>
    </source>
</evidence>
<dbReference type="InterPro" id="IPR000192">
    <property type="entry name" value="Aminotrans_V_dom"/>
</dbReference>
<dbReference type="Gene3D" id="3.40.640.10">
    <property type="entry name" value="Type I PLP-dependent aspartate aminotransferase-like (Major domain)"/>
    <property type="match status" value="1"/>
</dbReference>
<dbReference type="PIRSF" id="PIRSF005572">
    <property type="entry name" value="NifS"/>
    <property type="match status" value="1"/>
</dbReference>
<name>A0A1B1YFQ2_THEST</name>
<dbReference type="InterPro" id="IPR015424">
    <property type="entry name" value="PyrdxlP-dep_Trfase"/>
</dbReference>
<reference evidence="7 8" key="1">
    <citation type="submission" date="2016-02" db="EMBL/GenBank/DDBJ databases">
        <title>Comparison of Clostridium stercorarium subspecies using comparative genomics and transcriptomics.</title>
        <authorList>
            <person name="Schellenberg J."/>
            <person name="Thallinger G."/>
            <person name="Levin D.B."/>
            <person name="Zhang X."/>
            <person name="Alvare G."/>
            <person name="Fristensky B."/>
            <person name="Sparling R."/>
        </authorList>
    </citation>
    <scope>NUCLEOTIDE SEQUENCE [LARGE SCALE GENOMIC DNA]</scope>
    <source>
        <strain evidence="7 8">DSM 2910</strain>
    </source>
</reference>
<accession>A0A1B1YFQ2</accession>
<feature type="domain" description="Aminotransferase class V" evidence="6">
    <location>
        <begin position="2"/>
        <end position="367"/>
    </location>
</feature>
<sequence>MIYLDNAATSWPKPPQVIQAMTDILKRGCANPGRSAHAMARQTEDAVLNVREAVAKFFNIKDPLRIAFMPNTTYALNAAIYGVITEGSVVATTAMEHNSVLRPLKTLESRGIIGLETVEPDRYGRISVQSIKKVLRKGIDLFCMTVSSNVTGAIMPVTEAGRICRELGITFLVDAAQGAGVIPIDVERMNIDMLAFPGHKGLLGPQGTAGLYVREGIKIKPFIQGGTGSFSDRLFQPEVFPDILESGTLNVPGIVGLGKGISFISETGIEHIRLKKKKLLTMLFEALSKEENITVFSPVPEQNSGIFAFLVHHMDSSEVSYILDRKFGICTRSGFHCAPLAHRALGTSDSGLVRISPGYFNNETEIELTIEAIRSIARRKL</sequence>
<evidence type="ECO:0000256" key="5">
    <source>
        <dbReference type="ARBA" id="ARBA00050776"/>
    </source>
</evidence>
<proteinExistence type="inferred from homology"/>
<dbReference type="GO" id="GO:0031071">
    <property type="term" value="F:cysteine desulfurase activity"/>
    <property type="evidence" value="ECO:0007669"/>
    <property type="project" value="UniProtKB-EC"/>
</dbReference>
<dbReference type="InterPro" id="IPR016454">
    <property type="entry name" value="Cysteine_dSase"/>
</dbReference>
<evidence type="ECO:0000256" key="4">
    <source>
        <dbReference type="ARBA" id="ARBA00022898"/>
    </source>
</evidence>
<dbReference type="EMBL" id="CP014672">
    <property type="protein sequence ID" value="ANW99592.1"/>
    <property type="molecule type" value="Genomic_DNA"/>
</dbReference>
<dbReference type="EC" id="2.8.1.7" evidence="3"/>
<dbReference type="PANTHER" id="PTHR43586:SF4">
    <property type="entry name" value="ISOPENICILLIN N EPIMERASE"/>
    <property type="match status" value="1"/>
</dbReference>
<dbReference type="Pfam" id="PF00266">
    <property type="entry name" value="Aminotran_5"/>
    <property type="match status" value="1"/>
</dbReference>